<evidence type="ECO:0000313" key="2">
    <source>
        <dbReference type="Proteomes" id="UP000285317"/>
    </source>
</evidence>
<dbReference type="Proteomes" id="UP000285317">
    <property type="component" value="Chromosome"/>
</dbReference>
<name>A0A3T0T001_9MICO</name>
<proteinExistence type="predicted"/>
<dbReference type="AlphaFoldDB" id="A0A3T0T001"/>
<sequence length="152" mass="17412">MFFHSGKPDSPQLRPALEWLREAVAEASFEGELAGYFSVQVGAHLVASGPWWRRELSDPHWGIAWTFFYDAAFDESHPRVGPLYEDGFQLDDESFFDELLAASVDIRGRVYSLRWIDRASEPELWADNYGYLPAKPGAGIPVHVSRVRRRDR</sequence>
<dbReference type="EMBL" id="CP028137">
    <property type="protein sequence ID" value="AZZ51888.1"/>
    <property type="molecule type" value="Genomic_DNA"/>
</dbReference>
<protein>
    <submittedName>
        <fullName evidence="1">Uncharacterized protein</fullName>
    </submittedName>
</protein>
<gene>
    <name evidence="1" type="ORF">C1I64_07375</name>
</gene>
<organism evidence="1 2">
    <name type="scientific">Rathayibacter festucae DSM 15932</name>
    <dbReference type="NCBI Taxonomy" id="1328866"/>
    <lineage>
        <taxon>Bacteria</taxon>
        <taxon>Bacillati</taxon>
        <taxon>Actinomycetota</taxon>
        <taxon>Actinomycetes</taxon>
        <taxon>Micrococcales</taxon>
        <taxon>Microbacteriaceae</taxon>
        <taxon>Rathayibacter</taxon>
    </lineage>
</organism>
<reference evidence="1 2" key="1">
    <citation type="submission" date="2018-03" db="EMBL/GenBank/DDBJ databases">
        <title>Bacteriophage NCPPB3778 and a type I-E CRISPR drive the evolution of the US Biological Select Agent, Rathayibacter toxicus.</title>
        <authorList>
            <person name="Davis E.W.II."/>
            <person name="Tabima J.F."/>
            <person name="Weisberg A.J."/>
            <person name="Dantas Lopes L."/>
            <person name="Wiseman M.S."/>
            <person name="Wiseman M.S."/>
            <person name="Pupko T."/>
            <person name="Belcher M.S."/>
            <person name="Sechler A.J."/>
            <person name="Tancos M.A."/>
            <person name="Schroeder B.K."/>
            <person name="Murray T.D."/>
            <person name="Luster D.G."/>
            <person name="Schneider W.L."/>
            <person name="Rogers E."/>
            <person name="Andreote F.D."/>
            <person name="Grunwald N.J."/>
            <person name="Putnam M.L."/>
            <person name="Chang J.H."/>
        </authorList>
    </citation>
    <scope>NUCLEOTIDE SEQUENCE [LARGE SCALE GENOMIC DNA]</scope>
    <source>
        <strain evidence="1 2">DSM 15932</strain>
    </source>
</reference>
<evidence type="ECO:0000313" key="1">
    <source>
        <dbReference type="EMBL" id="AZZ51888.1"/>
    </source>
</evidence>
<dbReference type="RefSeq" id="WP_127886773.1">
    <property type="nucleotide sequence ID" value="NZ_CP028137.1"/>
</dbReference>
<accession>A0A3T0T001</accession>
<dbReference type="KEGG" id="rfs:C1I64_07375"/>